<feature type="transmembrane region" description="Helical" evidence="7">
    <location>
        <begin position="122"/>
        <end position="138"/>
    </location>
</feature>
<protein>
    <submittedName>
        <fullName evidence="9">NADH-quinone oxidoreductase subunit M</fullName>
    </submittedName>
</protein>
<dbReference type="GO" id="GO:0048039">
    <property type="term" value="F:ubiquinone binding"/>
    <property type="evidence" value="ECO:0007669"/>
    <property type="project" value="TreeGrafter"/>
</dbReference>
<dbReference type="NCBIfam" id="NF004500">
    <property type="entry name" value="PRK05846.1-4"/>
    <property type="match status" value="1"/>
</dbReference>
<dbReference type="GO" id="GO:0012505">
    <property type="term" value="C:endomembrane system"/>
    <property type="evidence" value="ECO:0007669"/>
    <property type="project" value="UniProtKB-SubCell"/>
</dbReference>
<dbReference type="STRING" id="1776.BHQ18_27415"/>
<dbReference type="PRINTS" id="PR01437">
    <property type="entry name" value="NUOXDRDTASE4"/>
</dbReference>
<dbReference type="GO" id="GO:0042773">
    <property type="term" value="P:ATP synthesis coupled electron transport"/>
    <property type="evidence" value="ECO:0007669"/>
    <property type="project" value="InterPro"/>
</dbReference>
<dbReference type="PANTHER" id="PTHR43507:SF1">
    <property type="entry name" value="NADH-UBIQUINONE OXIDOREDUCTASE CHAIN 4"/>
    <property type="match status" value="1"/>
</dbReference>
<feature type="transmembrane region" description="Helical" evidence="7">
    <location>
        <begin position="6"/>
        <end position="28"/>
    </location>
</feature>
<comment type="subcellular location">
    <subcellularLocation>
        <location evidence="1">Endomembrane system</location>
        <topology evidence="1">Multi-pass membrane protein</topology>
    </subcellularLocation>
    <subcellularLocation>
        <location evidence="6">Membrane</location>
        <topology evidence="6">Multi-pass membrane protein</topology>
    </subcellularLocation>
</comment>
<feature type="transmembrane region" description="Helical" evidence="7">
    <location>
        <begin position="467"/>
        <end position="488"/>
    </location>
</feature>
<dbReference type="InterPro" id="IPR001750">
    <property type="entry name" value="ND/Mrp_TM"/>
</dbReference>
<dbReference type="PANTHER" id="PTHR43507">
    <property type="entry name" value="NADH-UBIQUINONE OXIDOREDUCTASE CHAIN 4"/>
    <property type="match status" value="1"/>
</dbReference>
<dbReference type="NCBIfam" id="TIGR01972">
    <property type="entry name" value="NDH_I_M"/>
    <property type="match status" value="1"/>
</dbReference>
<organism evidence="9 10">
    <name type="scientific">Mycolicibacterium flavescens</name>
    <name type="common">Mycobacterium flavescens</name>
    <dbReference type="NCBI Taxonomy" id="1776"/>
    <lineage>
        <taxon>Bacteria</taxon>
        <taxon>Bacillati</taxon>
        <taxon>Actinomycetota</taxon>
        <taxon>Actinomycetes</taxon>
        <taxon>Mycobacteriales</taxon>
        <taxon>Mycobacteriaceae</taxon>
        <taxon>Mycolicibacterium</taxon>
    </lineage>
</organism>
<dbReference type="AlphaFoldDB" id="A0A1E3R8K9"/>
<feature type="transmembrane region" description="Helical" evidence="7">
    <location>
        <begin position="216"/>
        <end position="240"/>
    </location>
</feature>
<dbReference type="Proteomes" id="UP000094053">
    <property type="component" value="Unassembled WGS sequence"/>
</dbReference>
<dbReference type="GO" id="GO:0015990">
    <property type="term" value="P:electron transport coupled proton transport"/>
    <property type="evidence" value="ECO:0007669"/>
    <property type="project" value="TreeGrafter"/>
</dbReference>
<feature type="transmembrane region" description="Helical" evidence="7">
    <location>
        <begin position="144"/>
        <end position="163"/>
    </location>
</feature>
<evidence type="ECO:0000256" key="7">
    <source>
        <dbReference type="SAM" id="Phobius"/>
    </source>
</evidence>
<evidence type="ECO:0000256" key="2">
    <source>
        <dbReference type="ARBA" id="ARBA00009025"/>
    </source>
</evidence>
<accession>A0A1E3R8K9</accession>
<keyword evidence="10" id="KW-1185">Reference proteome</keyword>
<sequence length="522" mass="55714">MVSGIPWLTVLWATPTVGAALVILLPAAQRVLAKWFALAVSLAVLAITAVLAVGFDPGGEQFQFVESHRWIPSFGTGYILGVDGIALAIVVLTAVLVPLLIIAGWNDADGQTGLRGRSVQTYLALTLAVEGMVIMSLVSLDILLFYVFFEAMLIPMYFLIGGFGGANRSKAAVKFLLYNLFGGLIMLAAVVGLYVVTAGSDAFDAGTFDFRAIVAAVASGEFVVNPAVMHLLFLGFMFAFAVKAPLWPFHRWLPDAAVEATPASAVLMMAVMDKVGTFGMLRYCLQLFPDSSLYFQPLVVTLAVIGIVYGAILAIGQTDVMRLIAYTSISHFGFIILGIFVMTSQGQSGSTLYMVNHGLSTAALFLIAGFLVSRRGTRLINAYGGVQKVAPVMAGTFLVAGLATLSLPGLAPFISEFLVLIGTFTRFPVLAVFASTALVLSAIYILWMYQRMMTGPVTDGNDRIRDLLPRELVVVAPLIALLLVLGVYPKPALDVINPAVDHTLTTIDQPDPVPRLAEGPTP</sequence>
<feature type="transmembrane region" description="Helical" evidence="7">
    <location>
        <begin position="175"/>
        <end position="196"/>
    </location>
</feature>
<dbReference type="RefSeq" id="WP_069416800.1">
    <property type="nucleotide sequence ID" value="NZ_JACKUL010000020.1"/>
</dbReference>
<evidence type="ECO:0000256" key="4">
    <source>
        <dbReference type="ARBA" id="ARBA00022989"/>
    </source>
</evidence>
<reference evidence="10" key="1">
    <citation type="submission" date="2016-09" db="EMBL/GenBank/DDBJ databases">
        <authorList>
            <person name="Greninger A.L."/>
            <person name="Jerome K.R."/>
            <person name="Mcnair B."/>
            <person name="Wallis C."/>
            <person name="Fang F."/>
        </authorList>
    </citation>
    <scope>NUCLEOTIDE SEQUENCE [LARGE SCALE GENOMIC DNA]</scope>
    <source>
        <strain evidence="10">M6</strain>
    </source>
</reference>
<feature type="transmembrane region" description="Helical" evidence="7">
    <location>
        <begin position="292"/>
        <end position="316"/>
    </location>
</feature>
<dbReference type="OrthoDB" id="9768329at2"/>
<comment type="caution">
    <text evidence="9">The sequence shown here is derived from an EMBL/GenBank/DDBJ whole genome shotgun (WGS) entry which is preliminary data.</text>
</comment>
<feature type="transmembrane region" description="Helical" evidence="7">
    <location>
        <begin position="35"/>
        <end position="55"/>
    </location>
</feature>
<evidence type="ECO:0000256" key="5">
    <source>
        <dbReference type="ARBA" id="ARBA00023136"/>
    </source>
</evidence>
<gene>
    <name evidence="9" type="ORF">BHQ18_27415</name>
</gene>
<dbReference type="Pfam" id="PF00361">
    <property type="entry name" value="Proton_antipo_M"/>
    <property type="match status" value="1"/>
</dbReference>
<evidence type="ECO:0000313" key="9">
    <source>
        <dbReference type="EMBL" id="ODQ86154.1"/>
    </source>
</evidence>
<keyword evidence="5 7" id="KW-0472">Membrane</keyword>
<feature type="transmembrane region" description="Helical" evidence="7">
    <location>
        <begin position="323"/>
        <end position="342"/>
    </location>
</feature>
<dbReference type="InterPro" id="IPR010227">
    <property type="entry name" value="NADH_Q_OxRdtase_chainM/4"/>
</dbReference>
<dbReference type="InterPro" id="IPR003918">
    <property type="entry name" value="NADH_UbQ_OxRdtase"/>
</dbReference>
<dbReference type="GO" id="GO:0008137">
    <property type="term" value="F:NADH dehydrogenase (ubiquinone) activity"/>
    <property type="evidence" value="ECO:0007669"/>
    <property type="project" value="InterPro"/>
</dbReference>
<comment type="similarity">
    <text evidence="2">Belongs to the complex I subunit 4 family.</text>
</comment>
<feature type="transmembrane region" description="Helical" evidence="7">
    <location>
        <begin position="354"/>
        <end position="372"/>
    </location>
</feature>
<proteinExistence type="inferred from homology"/>
<feature type="transmembrane region" description="Helical" evidence="7">
    <location>
        <begin position="75"/>
        <end position="101"/>
    </location>
</feature>
<evidence type="ECO:0000256" key="3">
    <source>
        <dbReference type="ARBA" id="ARBA00022692"/>
    </source>
</evidence>
<feature type="transmembrane region" description="Helical" evidence="7">
    <location>
        <begin position="427"/>
        <end position="447"/>
    </location>
</feature>
<feature type="domain" description="NADH:quinone oxidoreductase/Mrp antiporter transmembrane" evidence="8">
    <location>
        <begin position="139"/>
        <end position="440"/>
    </location>
</feature>
<keyword evidence="3 6" id="KW-0812">Transmembrane</keyword>
<feature type="transmembrane region" description="Helical" evidence="7">
    <location>
        <begin position="392"/>
        <end position="415"/>
    </location>
</feature>
<evidence type="ECO:0000256" key="6">
    <source>
        <dbReference type="RuleBase" id="RU000320"/>
    </source>
</evidence>
<dbReference type="GO" id="GO:0016020">
    <property type="term" value="C:membrane"/>
    <property type="evidence" value="ECO:0007669"/>
    <property type="project" value="UniProtKB-SubCell"/>
</dbReference>
<evidence type="ECO:0000313" key="10">
    <source>
        <dbReference type="Proteomes" id="UP000094053"/>
    </source>
</evidence>
<evidence type="ECO:0000256" key="1">
    <source>
        <dbReference type="ARBA" id="ARBA00004127"/>
    </source>
</evidence>
<dbReference type="EMBL" id="MIHA01000033">
    <property type="protein sequence ID" value="ODQ86154.1"/>
    <property type="molecule type" value="Genomic_DNA"/>
</dbReference>
<keyword evidence="4 7" id="KW-1133">Transmembrane helix</keyword>
<dbReference type="GO" id="GO:0003954">
    <property type="term" value="F:NADH dehydrogenase activity"/>
    <property type="evidence" value="ECO:0007669"/>
    <property type="project" value="TreeGrafter"/>
</dbReference>
<evidence type="ECO:0000259" key="8">
    <source>
        <dbReference type="Pfam" id="PF00361"/>
    </source>
</evidence>
<name>A0A1E3R8K9_MYCFV</name>